<dbReference type="Pfam" id="PF00069">
    <property type="entry name" value="Pkinase"/>
    <property type="match status" value="1"/>
</dbReference>
<feature type="domain" description="Protein kinase" evidence="7">
    <location>
        <begin position="30"/>
        <end position="281"/>
    </location>
</feature>
<dbReference type="PANTHER" id="PTHR43289:SF34">
    <property type="entry name" value="SERINE_THREONINE-PROTEIN KINASE YBDM-RELATED"/>
    <property type="match status" value="1"/>
</dbReference>
<keyword evidence="1" id="KW-0808">Transferase</keyword>
<evidence type="ECO:0000313" key="9">
    <source>
        <dbReference type="Proteomes" id="UP001140076"/>
    </source>
</evidence>
<dbReference type="GO" id="GO:0004674">
    <property type="term" value="F:protein serine/threonine kinase activity"/>
    <property type="evidence" value="ECO:0007669"/>
    <property type="project" value="UniProtKB-KW"/>
</dbReference>
<feature type="binding site" evidence="5">
    <location>
        <position position="58"/>
    </location>
    <ligand>
        <name>ATP</name>
        <dbReference type="ChEBI" id="CHEBI:30616"/>
    </ligand>
</feature>
<dbReference type="Gene3D" id="1.10.510.10">
    <property type="entry name" value="Transferase(Phosphotransferase) domain 1"/>
    <property type="match status" value="1"/>
</dbReference>
<dbReference type="PROSITE" id="PS00108">
    <property type="entry name" value="PROTEIN_KINASE_ST"/>
    <property type="match status" value="1"/>
</dbReference>
<comment type="caution">
    <text evidence="8">The sequence shown here is derived from an EMBL/GenBank/DDBJ whole genome shotgun (WGS) entry which is preliminary data.</text>
</comment>
<dbReference type="SMART" id="SM00220">
    <property type="entry name" value="S_TKc"/>
    <property type="match status" value="1"/>
</dbReference>
<protein>
    <submittedName>
        <fullName evidence="8">Serine/threonine protein kinase</fullName>
    </submittedName>
</protein>
<dbReference type="SUPFAM" id="SSF56112">
    <property type="entry name" value="Protein kinase-like (PK-like)"/>
    <property type="match status" value="1"/>
</dbReference>
<keyword evidence="4 5" id="KW-0067">ATP-binding</keyword>
<dbReference type="Gene3D" id="3.30.200.20">
    <property type="entry name" value="Phosphorylase Kinase, domain 1"/>
    <property type="match status" value="1"/>
</dbReference>
<evidence type="ECO:0000256" key="4">
    <source>
        <dbReference type="ARBA" id="ARBA00022840"/>
    </source>
</evidence>
<feature type="compositionally biased region" description="Gly residues" evidence="6">
    <location>
        <begin position="390"/>
        <end position="412"/>
    </location>
</feature>
<keyword evidence="9" id="KW-1185">Reference proteome</keyword>
<evidence type="ECO:0000259" key="7">
    <source>
        <dbReference type="PROSITE" id="PS50011"/>
    </source>
</evidence>
<evidence type="ECO:0000256" key="3">
    <source>
        <dbReference type="ARBA" id="ARBA00022777"/>
    </source>
</evidence>
<keyword evidence="3 8" id="KW-0418">Kinase</keyword>
<evidence type="ECO:0000256" key="5">
    <source>
        <dbReference type="PROSITE-ProRule" id="PRU10141"/>
    </source>
</evidence>
<dbReference type="Proteomes" id="UP001140076">
    <property type="component" value="Unassembled WGS sequence"/>
</dbReference>
<dbReference type="PROSITE" id="PS50011">
    <property type="entry name" value="PROTEIN_KINASE_DOM"/>
    <property type="match status" value="1"/>
</dbReference>
<dbReference type="PROSITE" id="PS00107">
    <property type="entry name" value="PROTEIN_KINASE_ATP"/>
    <property type="match status" value="1"/>
</dbReference>
<dbReference type="GO" id="GO:0005524">
    <property type="term" value="F:ATP binding"/>
    <property type="evidence" value="ECO:0007669"/>
    <property type="project" value="UniProtKB-UniRule"/>
</dbReference>
<evidence type="ECO:0000256" key="1">
    <source>
        <dbReference type="ARBA" id="ARBA00022679"/>
    </source>
</evidence>
<accession>A0A9X3P0Y1</accession>
<gene>
    <name evidence="8" type="ORF">LG943_26590</name>
</gene>
<dbReference type="InterPro" id="IPR011009">
    <property type="entry name" value="Kinase-like_dom_sf"/>
</dbReference>
<evidence type="ECO:0000256" key="2">
    <source>
        <dbReference type="ARBA" id="ARBA00022741"/>
    </source>
</evidence>
<dbReference type="InterPro" id="IPR008271">
    <property type="entry name" value="Ser/Thr_kinase_AS"/>
</dbReference>
<dbReference type="InterPro" id="IPR017441">
    <property type="entry name" value="Protein_kinase_ATP_BS"/>
</dbReference>
<evidence type="ECO:0000313" key="8">
    <source>
        <dbReference type="EMBL" id="MDA0567861.1"/>
    </source>
</evidence>
<name>A0A9X3P0Y1_9ACTN</name>
<dbReference type="AlphaFoldDB" id="A0A9X3P0Y1"/>
<dbReference type="RefSeq" id="WP_270075097.1">
    <property type="nucleotide sequence ID" value="NZ_JAJAQC010000084.1"/>
</dbReference>
<organism evidence="8 9">
    <name type="scientific">Streptomonospora mangrovi</name>
    <dbReference type="NCBI Taxonomy" id="2883123"/>
    <lineage>
        <taxon>Bacteria</taxon>
        <taxon>Bacillati</taxon>
        <taxon>Actinomycetota</taxon>
        <taxon>Actinomycetes</taxon>
        <taxon>Streptosporangiales</taxon>
        <taxon>Nocardiopsidaceae</taxon>
        <taxon>Streptomonospora</taxon>
    </lineage>
</organism>
<feature type="region of interest" description="Disordered" evidence="6">
    <location>
        <begin position="369"/>
        <end position="424"/>
    </location>
</feature>
<evidence type="ECO:0000256" key="6">
    <source>
        <dbReference type="SAM" id="MobiDB-lite"/>
    </source>
</evidence>
<sequence>MSLTSVFTTGPVPDRLAPLLGDDPAVVGPYRLVGRIGAGGMGAVYAAADARGACVAVKVVHSEHAADPDYRARFAREADLLRRVRGSCTAAVLGSDTSGGTPWLATEYVPGPTLRERVRDGGPLSGGMLMGLAAGIAEGLVAVHAAGIVHRDLKPGNVILSPTGPKVLDFGIARSGDETAITTTGVLVGTPGWIPPELYQGAEPDARADMFAWGGLVAFAATGRNPYGTGSPDVLAFRVLDGRPDLEGVPDDLLPLVERAMAVDPAARPTAAEALAAVTALWGRRSGTGPGGADGAPTAVEEPATLTRLLDAEWTDIPPPPMARPGRGAPKALAVLAAAVSLALAAAGGYTAHTYLAEGRSWWAGTAGAGGDAGAHGDGAEDGAESAESGQGGEDGAGGGGDPAEDGGGQGGARSAVNGPSVTAVDGGDTFVTAEQGQVAWIVRMTGAAAEDGGVRFTAVAAYQGVRTAQLTAAQFAVTAGDRELPAGEEPLTGFLDAFQGTDTVSFLVPGAPPTGVLTLRGANHVEGGPGAPPMGLCYEVGAGFTADTEGCG</sequence>
<keyword evidence="2 5" id="KW-0547">Nucleotide-binding</keyword>
<reference evidence="8" key="1">
    <citation type="submission" date="2021-10" db="EMBL/GenBank/DDBJ databases">
        <title>Streptomonospora sp. nov., isolated from mangrove soil.</title>
        <authorList>
            <person name="Chen X."/>
            <person name="Ge X."/>
            <person name="Liu W."/>
        </authorList>
    </citation>
    <scope>NUCLEOTIDE SEQUENCE</scope>
    <source>
        <strain evidence="8">S1-112</strain>
    </source>
</reference>
<dbReference type="PANTHER" id="PTHR43289">
    <property type="entry name" value="MITOGEN-ACTIVATED PROTEIN KINASE KINASE KINASE 20-RELATED"/>
    <property type="match status" value="1"/>
</dbReference>
<dbReference type="InterPro" id="IPR000719">
    <property type="entry name" value="Prot_kinase_dom"/>
</dbReference>
<dbReference type="EMBL" id="JAJAQC010000084">
    <property type="protein sequence ID" value="MDA0567861.1"/>
    <property type="molecule type" value="Genomic_DNA"/>
</dbReference>
<proteinExistence type="predicted"/>
<keyword evidence="8" id="KW-0723">Serine/threonine-protein kinase</keyword>
<dbReference type="CDD" id="cd14014">
    <property type="entry name" value="STKc_PknB_like"/>
    <property type="match status" value="1"/>
</dbReference>